<feature type="compositionally biased region" description="Polar residues" evidence="1">
    <location>
        <begin position="356"/>
        <end position="369"/>
    </location>
</feature>
<name>A0A6N2N7F5_SALVM</name>
<dbReference type="Pfam" id="PF00078">
    <property type="entry name" value="RVT_1"/>
    <property type="match status" value="1"/>
</dbReference>
<protein>
    <recommendedName>
        <fullName evidence="3">Reverse transcriptase domain-containing protein</fullName>
    </recommendedName>
</protein>
<evidence type="ECO:0000256" key="1">
    <source>
        <dbReference type="SAM" id="MobiDB-lite"/>
    </source>
</evidence>
<dbReference type="PANTHER" id="PTHR33116">
    <property type="entry name" value="REVERSE TRANSCRIPTASE ZINC-BINDING DOMAIN-CONTAINING PROTEIN-RELATED-RELATED"/>
    <property type="match status" value="1"/>
</dbReference>
<dbReference type="InterPro" id="IPR000477">
    <property type="entry name" value="RT_dom"/>
</dbReference>
<evidence type="ECO:0000313" key="4">
    <source>
        <dbReference type="EMBL" id="VFU61905.1"/>
    </source>
</evidence>
<dbReference type="InterPro" id="IPR026960">
    <property type="entry name" value="RVT-Znf"/>
</dbReference>
<gene>
    <name evidence="4" type="ORF">SVIM_LOCUS465468</name>
</gene>
<dbReference type="Gene3D" id="3.60.10.10">
    <property type="entry name" value="Endonuclease/exonuclease/phosphatase"/>
    <property type="match status" value="1"/>
</dbReference>
<dbReference type="SUPFAM" id="SSF56219">
    <property type="entry name" value="DNase I-like"/>
    <property type="match status" value="1"/>
</dbReference>
<feature type="region of interest" description="Disordered" evidence="1">
    <location>
        <begin position="282"/>
        <end position="394"/>
    </location>
</feature>
<dbReference type="Pfam" id="PF13966">
    <property type="entry name" value="zf-RVT"/>
    <property type="match status" value="1"/>
</dbReference>
<dbReference type="Pfam" id="PF14111">
    <property type="entry name" value="DUF4283"/>
    <property type="match status" value="1"/>
</dbReference>
<keyword evidence="2" id="KW-1133">Transmembrane helix</keyword>
<proteinExistence type="predicted"/>
<dbReference type="EMBL" id="CAADRP010002140">
    <property type="protein sequence ID" value="VFU61905.1"/>
    <property type="molecule type" value="Genomic_DNA"/>
</dbReference>
<feature type="compositionally biased region" description="Polar residues" evidence="1">
    <location>
        <begin position="290"/>
        <end position="302"/>
    </location>
</feature>
<dbReference type="CDD" id="cd01650">
    <property type="entry name" value="RT_nLTR_like"/>
    <property type="match status" value="1"/>
</dbReference>
<sequence length="1652" mass="185026">MDTTKEPPQHQAQCSWAGKVRVSNSSTRCTLERLARQPVGSILTIPQDMQMADSSHLEKKHVQAVANRIWKSMGLEKTMVLANGFMIFRFSTEAAIGDVLARGPWMFGGKAILLQQWHPGFQFDKNMIKTIPVWARLQGLPFPLWNKKGLSLAASMVATIHGRRLEYARVCIEIDATVPLVHHFQVASTLSEEPITVDVTYEWKPAKCDTCHVFGHSCKNQGKKEVLEGKIVENDTGEKEGPVTVDQQIVVPTAPKEGDMVFGATSPHGSSVAHQVAVPTAPMEGDKASGENSPHGSTNLDSMGQPKGQDCLKGQQGRKDHTGSIVMCMENKDSVGSSVHERERDKGKGVIEENSDSFFNGNPQASPMTSSSSSPKQKKKKKGGKKKKKEAEGLLGWNPSRIDVTLIHSSAQWMTCDVRSISNSEITRITFVYGMNGYVDRSSLWHYIQESSVHNTNIPWTLLGDFNVIMRPSDRCGGSNNWQIPYTGMHLSWHNGQSGSNTIMKKLDWVFGNQTLLIKWPVAKVIFLPRHSSDHSAMVLSLDAPHCRDKPPFKFLNQWAKHEDFLGMVNSIWQQRIVGNPIFQLTTKLMLLKAQFRQKHLSCTSHLSRRVFQAKQAWVEAQRVLDIESISEANRNLRGLKPRAISRNTIHRLQDSEGNFHTDRQTMGNMAVKHFRELLHPPIQQEMISVDGLFSCTLSPESQAHMSQAISDEEIKAALFSIHEDKAPGPDGYTSAFFKSAWSIIGNYFITAVRYFFTTNNLPRCINSTRIALIPKKENPNSLDDYRPISCCNTIYKCISKILASRLQGSLDQVISTEQSAFIPRRNISDAILLTQEIMHNYHLNKGPPRCAIKVDIRKAFDTVNWDFIIAALRAIKVPEIMVNWIRECITTAHFSVGINGSYHGFFKASRGLRQGDPLSPYLFIIAMEGFSGIMRNVSSLERFKFHWRCNKIPITHLCFADDLMLFSHGDCGSVGIIKDSLDYFSGISGLFINYSKSSLYLSGVAREAREAIMDRLGIQTGSLPVTYLGIPLITTRLSKLDCLPLIERITSRIKLWTSSVLSYAGIMQLIKSVLFSTQVYWATKMILPADTIKRIEKIMRDFLWSGTSLVRGDAKVAWKEICRPMCEGGLGIKSLGDWNKVAIVKQIWTLLSNEGSIWASWIKGNLLKGKSFWSVHLPSKCSWTWRKILEVRESVRGLMLSSVGNGNNTSLWFDYWIPGGKRPCDMFSFRQLSSTGIPWDAKVADIIVEGQWRFPRDNMDLNLMWDLVTFQPRNDHQDTYKWNGNSTGKFSIRSVWHQLRPTNPKFAGAGLLWHAWQIPRFSFVLWLAARGRLRTMDRLHGNSQRVCVLCNGHDENHDHLFFGCSFSSSIWLDISSRAQIGWKAGNWSPGLARYYGQKIRDDIVNSVCGKLGGLGVGDMWALLEMVSLVSSFGLGPDSLLGCADGAVAKLPCSMSRLSSALGGLSFSWQMGLRLGSQACSCSFEFLWASSSVLVVVKAAEDRGLVPFVWSLGLVPLAFGPFVLGFFSGLAGTRMKDVRVVDATTIREHERDPYFWSDLPTDRRFPDTITELSWNAEGAPATCSSSMVCFWFRPGACGDGIEVSMFVGLISICGVWVSGNRELMGFASSRRVSPEMTKRYDEQDSPEMTKKP</sequence>
<accession>A0A6N2N7F5</accession>
<keyword evidence="2" id="KW-0812">Transmembrane</keyword>
<dbReference type="InterPro" id="IPR036691">
    <property type="entry name" value="Endo/exonu/phosph_ase_sf"/>
</dbReference>
<feature type="compositionally biased region" description="Basic residues" evidence="1">
    <location>
        <begin position="376"/>
        <end position="388"/>
    </location>
</feature>
<organism evidence="4">
    <name type="scientific">Salix viminalis</name>
    <name type="common">Common osier</name>
    <name type="synonym">Basket willow</name>
    <dbReference type="NCBI Taxonomy" id="40686"/>
    <lineage>
        <taxon>Eukaryota</taxon>
        <taxon>Viridiplantae</taxon>
        <taxon>Streptophyta</taxon>
        <taxon>Embryophyta</taxon>
        <taxon>Tracheophyta</taxon>
        <taxon>Spermatophyta</taxon>
        <taxon>Magnoliopsida</taxon>
        <taxon>eudicotyledons</taxon>
        <taxon>Gunneridae</taxon>
        <taxon>Pentapetalae</taxon>
        <taxon>rosids</taxon>
        <taxon>fabids</taxon>
        <taxon>Malpighiales</taxon>
        <taxon>Salicaceae</taxon>
        <taxon>Saliceae</taxon>
        <taxon>Salix</taxon>
    </lineage>
</organism>
<dbReference type="InterPro" id="IPR025558">
    <property type="entry name" value="DUF4283"/>
</dbReference>
<reference evidence="4" key="1">
    <citation type="submission" date="2019-03" db="EMBL/GenBank/DDBJ databases">
        <authorList>
            <person name="Mank J."/>
            <person name="Almeida P."/>
        </authorList>
    </citation>
    <scope>NUCLEOTIDE SEQUENCE</scope>
    <source>
        <strain evidence="4">78183</strain>
    </source>
</reference>
<feature type="compositionally biased region" description="Basic and acidic residues" evidence="1">
    <location>
        <begin position="339"/>
        <end position="351"/>
    </location>
</feature>
<keyword evidence="2" id="KW-0472">Membrane</keyword>
<feature type="domain" description="Reverse transcriptase" evidence="3">
    <location>
        <begin position="755"/>
        <end position="1033"/>
    </location>
</feature>
<dbReference type="PANTHER" id="PTHR33116:SF76">
    <property type="entry name" value="DUF4283 DOMAIN-CONTAINING PROTEIN"/>
    <property type="match status" value="1"/>
</dbReference>
<feature type="transmembrane region" description="Helical" evidence="2">
    <location>
        <begin position="1508"/>
        <end position="1530"/>
    </location>
</feature>
<evidence type="ECO:0000256" key="2">
    <source>
        <dbReference type="SAM" id="Phobius"/>
    </source>
</evidence>
<evidence type="ECO:0000259" key="3">
    <source>
        <dbReference type="PROSITE" id="PS50878"/>
    </source>
</evidence>
<dbReference type="PROSITE" id="PS50878">
    <property type="entry name" value="RT_POL"/>
    <property type="match status" value="1"/>
</dbReference>